<dbReference type="AlphaFoldDB" id="A0A7J7MCW5"/>
<dbReference type="EMBL" id="JACGCM010001615">
    <property type="protein sequence ID" value="KAF6152743.1"/>
    <property type="molecule type" value="Genomic_DNA"/>
</dbReference>
<proteinExistence type="predicted"/>
<evidence type="ECO:0000256" key="3">
    <source>
        <dbReference type="SAM" id="MobiDB-lite"/>
    </source>
</evidence>
<dbReference type="PANTHER" id="PTHR45883">
    <property type="entry name" value="HSC70-INTERACTING PROTEIN"/>
    <property type="match status" value="1"/>
</dbReference>
<dbReference type="SUPFAM" id="SSF48452">
    <property type="entry name" value="TPR-like"/>
    <property type="match status" value="1"/>
</dbReference>
<evidence type="ECO:0000313" key="5">
    <source>
        <dbReference type="Proteomes" id="UP000541444"/>
    </source>
</evidence>
<dbReference type="PANTHER" id="PTHR45883:SF2">
    <property type="entry name" value="HSC70-INTERACTING PROTEIN"/>
    <property type="match status" value="1"/>
</dbReference>
<feature type="non-terminal residue" evidence="4">
    <location>
        <position position="1"/>
    </location>
</feature>
<feature type="compositionally biased region" description="Polar residues" evidence="3">
    <location>
        <begin position="280"/>
        <end position="294"/>
    </location>
</feature>
<evidence type="ECO:0000256" key="2">
    <source>
        <dbReference type="ARBA" id="ARBA00022803"/>
    </source>
</evidence>
<name>A0A7J7MCW5_9MAGN</name>
<organism evidence="4 5">
    <name type="scientific">Kingdonia uniflora</name>
    <dbReference type="NCBI Taxonomy" id="39325"/>
    <lineage>
        <taxon>Eukaryota</taxon>
        <taxon>Viridiplantae</taxon>
        <taxon>Streptophyta</taxon>
        <taxon>Embryophyta</taxon>
        <taxon>Tracheophyta</taxon>
        <taxon>Spermatophyta</taxon>
        <taxon>Magnoliopsida</taxon>
        <taxon>Ranunculales</taxon>
        <taxon>Circaeasteraceae</taxon>
        <taxon>Kingdonia</taxon>
    </lineage>
</organism>
<accession>A0A7J7MCW5</accession>
<keyword evidence="1" id="KW-0677">Repeat</keyword>
<gene>
    <name evidence="4" type="ORF">GIB67_021403</name>
</gene>
<dbReference type="GO" id="GO:0030544">
    <property type="term" value="F:Hsp70 protein binding"/>
    <property type="evidence" value="ECO:0007669"/>
    <property type="project" value="TreeGrafter"/>
</dbReference>
<feature type="region of interest" description="Disordered" evidence="3">
    <location>
        <begin position="280"/>
        <end position="332"/>
    </location>
</feature>
<sequence length="450" mass="50750">MKVESEDESDDLIEYDLEVLGEDVVEYDNDPPQKMGDPSVKVTDESRDESQMTKSLAMEALAEGELEKAIEHLTGAILLNPISAIMYGTRASVYIKIKKSNVAIRDANAALEEYLDYAWFFIIHRNASLQTREKSKCLSQSNYYDEILYAYHKGINGVQLYTIVHFGGDIVRPKIRSIVSYVKGSTKLTSLREHFSYEDFVTLLEETSKICREDCKLYNFVHGCACVISSVQDFAVMINMHKTNPGTPFYIWIINELRVPSHNSQNFIYDFCSSGKGLSTTKDTGSGKGLSTTKVGGPLHHNSFPDPEPEYRGHPKTNDKGHAANVPQSKTPFQTIPTNVPLSNEPCIPQSNVHLSNEHVLTNVSPSNEPMLTNVPLSIEPESIIGQTETSAEFWFKSAAYTEDPYDFSKEFNIGDLYRDRVELKNHIRAYAVVNKFNLEHVLSNEYKIM</sequence>
<dbReference type="Gene3D" id="1.25.40.10">
    <property type="entry name" value="Tetratricopeptide repeat domain"/>
    <property type="match status" value="1"/>
</dbReference>
<evidence type="ECO:0000256" key="1">
    <source>
        <dbReference type="ARBA" id="ARBA00022737"/>
    </source>
</evidence>
<dbReference type="Proteomes" id="UP000541444">
    <property type="component" value="Unassembled WGS sequence"/>
</dbReference>
<feature type="compositionally biased region" description="Basic and acidic residues" evidence="3">
    <location>
        <begin position="309"/>
        <end position="322"/>
    </location>
</feature>
<feature type="region of interest" description="Disordered" evidence="3">
    <location>
        <begin position="27"/>
        <end position="49"/>
    </location>
</feature>
<comment type="caution">
    <text evidence="4">The sequence shown here is derived from an EMBL/GenBank/DDBJ whole genome shotgun (WGS) entry which is preliminary data.</text>
</comment>
<dbReference type="InterPro" id="IPR011990">
    <property type="entry name" value="TPR-like_helical_dom_sf"/>
</dbReference>
<protein>
    <submittedName>
        <fullName evidence="4">Uncharacterized protein</fullName>
    </submittedName>
</protein>
<dbReference type="OrthoDB" id="533763at2759"/>
<reference evidence="4 5" key="1">
    <citation type="journal article" date="2020" name="IScience">
        <title>Genome Sequencing of the Endangered Kingdonia uniflora (Circaeasteraceae, Ranunculales) Reveals Potential Mechanisms of Evolutionary Specialization.</title>
        <authorList>
            <person name="Sun Y."/>
            <person name="Deng T."/>
            <person name="Zhang A."/>
            <person name="Moore M.J."/>
            <person name="Landis J.B."/>
            <person name="Lin N."/>
            <person name="Zhang H."/>
            <person name="Zhang X."/>
            <person name="Huang J."/>
            <person name="Zhang X."/>
            <person name="Sun H."/>
            <person name="Wang H."/>
        </authorList>
    </citation>
    <scope>NUCLEOTIDE SEQUENCE [LARGE SCALE GENOMIC DNA]</scope>
    <source>
        <strain evidence="4">TB1705</strain>
        <tissue evidence="4">Leaf</tissue>
    </source>
</reference>
<dbReference type="GO" id="GO:0000118">
    <property type="term" value="C:histone deacetylase complex"/>
    <property type="evidence" value="ECO:0007669"/>
    <property type="project" value="TreeGrafter"/>
</dbReference>
<keyword evidence="5" id="KW-1185">Reference proteome</keyword>
<keyword evidence="2" id="KW-0802">TPR repeat</keyword>
<evidence type="ECO:0000313" key="4">
    <source>
        <dbReference type="EMBL" id="KAF6152743.1"/>
    </source>
</evidence>